<evidence type="ECO:0000313" key="6">
    <source>
        <dbReference type="Proteomes" id="UP001185092"/>
    </source>
</evidence>
<name>A0AAE3XTS9_9BACT</name>
<keyword evidence="6" id="KW-1185">Reference proteome</keyword>
<dbReference type="GO" id="GO:0005524">
    <property type="term" value="F:ATP binding"/>
    <property type="evidence" value="ECO:0007669"/>
    <property type="project" value="UniProtKB-KW"/>
</dbReference>
<dbReference type="RefSeq" id="WP_309942789.1">
    <property type="nucleotide sequence ID" value="NZ_AP025309.1"/>
</dbReference>
<keyword evidence="2" id="KW-0547">Nucleotide-binding</keyword>
<dbReference type="InterPro" id="IPR003959">
    <property type="entry name" value="ATPase_AAA_core"/>
</dbReference>
<keyword evidence="3" id="KW-0067">ATP-binding</keyword>
<protein>
    <submittedName>
        <fullName evidence="5">AAA+ superfamily predicted ATPase</fullName>
    </submittedName>
</protein>
<dbReference type="AlphaFoldDB" id="A0AAE3XTS9"/>
<evidence type="ECO:0000313" key="5">
    <source>
        <dbReference type="EMBL" id="MDR6241741.1"/>
    </source>
</evidence>
<gene>
    <name evidence="5" type="ORF">HNQ88_004828</name>
</gene>
<reference evidence="5" key="1">
    <citation type="submission" date="2023-07" db="EMBL/GenBank/DDBJ databases">
        <title>Genomic Encyclopedia of Type Strains, Phase IV (KMG-IV): sequencing the most valuable type-strain genomes for metagenomic binning, comparative biology and taxonomic classification.</title>
        <authorList>
            <person name="Goeker M."/>
        </authorList>
    </citation>
    <scope>NUCLEOTIDE SEQUENCE</scope>
    <source>
        <strain evidence="5">DSM 26174</strain>
    </source>
</reference>
<evidence type="ECO:0000259" key="4">
    <source>
        <dbReference type="SMART" id="SM00382"/>
    </source>
</evidence>
<dbReference type="EMBL" id="JAVDQD010000011">
    <property type="protein sequence ID" value="MDR6241741.1"/>
    <property type="molecule type" value="Genomic_DNA"/>
</dbReference>
<feature type="domain" description="AAA+ ATPase" evidence="4">
    <location>
        <begin position="225"/>
        <end position="359"/>
    </location>
</feature>
<dbReference type="Proteomes" id="UP001185092">
    <property type="component" value="Unassembled WGS sequence"/>
</dbReference>
<dbReference type="InterPro" id="IPR003593">
    <property type="entry name" value="AAA+_ATPase"/>
</dbReference>
<dbReference type="Pfam" id="PF00004">
    <property type="entry name" value="AAA"/>
    <property type="match status" value="1"/>
</dbReference>
<dbReference type="SMART" id="SM00382">
    <property type="entry name" value="AAA"/>
    <property type="match status" value="1"/>
</dbReference>
<evidence type="ECO:0000256" key="2">
    <source>
        <dbReference type="ARBA" id="ARBA00022741"/>
    </source>
</evidence>
<proteinExistence type="inferred from homology"/>
<dbReference type="GO" id="GO:0016887">
    <property type="term" value="F:ATP hydrolysis activity"/>
    <property type="evidence" value="ECO:0007669"/>
    <property type="project" value="InterPro"/>
</dbReference>
<evidence type="ECO:0000256" key="3">
    <source>
        <dbReference type="ARBA" id="ARBA00022840"/>
    </source>
</evidence>
<dbReference type="InterPro" id="IPR050221">
    <property type="entry name" value="26S_Proteasome_ATPase"/>
</dbReference>
<comment type="caution">
    <text evidence="5">The sequence shown here is derived from an EMBL/GenBank/DDBJ whole genome shotgun (WGS) entry which is preliminary data.</text>
</comment>
<accession>A0AAE3XTS9</accession>
<comment type="similarity">
    <text evidence="1">Belongs to the AAA ATPase family.</text>
</comment>
<dbReference type="Gene3D" id="3.40.50.300">
    <property type="entry name" value="P-loop containing nucleotide triphosphate hydrolases"/>
    <property type="match status" value="1"/>
</dbReference>
<dbReference type="InterPro" id="IPR027417">
    <property type="entry name" value="P-loop_NTPase"/>
</dbReference>
<sequence>MSFLEQELKRVSASISTLEGMSDNNDERAIIFKTPKTGRTYQHYKMLVKGLAEEEKFIIALALAPHVNAHYLTPLIAVRMSDPAAGGSFERDGASSFQPTVSTVMYLLNQGKSPDAERSLEILTLFDASAPLISRGLIQLDSKSSCLLDAKIEITTSALHRMLWDRPYVPPMSGVFPAERITTKQEWDDLVVARKTKAQMEEALRWLRTHKALQENETFNRKTLPGFRTLFYGPSGTGKTLAVTLLGKRTGMEVYRVDISKLVSKYIGETEKNLKRVFDIAEQHDWILFFDEGDAIFGKRVDGGQSSNDRHSNQEIAYLLQRIERYPGMVVIATNLKSNMDKAFLRRFQCIVEFMEPNEQMRLKMWETIFDDSMSKEEGLCFEEYAKSYPLTGGQIINVFHRAAAFAYDENGGIIAQKHVAEALCRQLISMNKLNGQIERKLMEQWGMRVFH</sequence>
<organism evidence="5 6">
    <name type="scientific">Aureibacter tunicatorum</name>
    <dbReference type="NCBI Taxonomy" id="866807"/>
    <lineage>
        <taxon>Bacteria</taxon>
        <taxon>Pseudomonadati</taxon>
        <taxon>Bacteroidota</taxon>
        <taxon>Cytophagia</taxon>
        <taxon>Cytophagales</taxon>
        <taxon>Persicobacteraceae</taxon>
        <taxon>Aureibacter</taxon>
    </lineage>
</organism>
<dbReference type="PANTHER" id="PTHR23073">
    <property type="entry name" value="26S PROTEASOME REGULATORY SUBUNIT"/>
    <property type="match status" value="1"/>
</dbReference>
<evidence type="ECO:0000256" key="1">
    <source>
        <dbReference type="ARBA" id="ARBA00006914"/>
    </source>
</evidence>
<dbReference type="SUPFAM" id="SSF52540">
    <property type="entry name" value="P-loop containing nucleoside triphosphate hydrolases"/>
    <property type="match status" value="1"/>
</dbReference>
<dbReference type="CDD" id="cd19481">
    <property type="entry name" value="RecA-like_protease"/>
    <property type="match status" value="1"/>
</dbReference>